<feature type="transmembrane region" description="Helical" evidence="1">
    <location>
        <begin position="90"/>
        <end position="112"/>
    </location>
</feature>
<organism evidence="2 3">
    <name type="scientific">Nonomuraea muscovyensis</name>
    <dbReference type="NCBI Taxonomy" id="1124761"/>
    <lineage>
        <taxon>Bacteria</taxon>
        <taxon>Bacillati</taxon>
        <taxon>Actinomycetota</taxon>
        <taxon>Actinomycetes</taxon>
        <taxon>Streptosporangiales</taxon>
        <taxon>Streptosporangiaceae</taxon>
        <taxon>Nonomuraea</taxon>
    </lineage>
</organism>
<feature type="transmembrane region" description="Helical" evidence="1">
    <location>
        <begin position="62"/>
        <end position="83"/>
    </location>
</feature>
<dbReference type="EMBL" id="JACHJB010000001">
    <property type="protein sequence ID" value="MBB6344522.1"/>
    <property type="molecule type" value="Genomic_DNA"/>
</dbReference>
<keyword evidence="1" id="KW-1133">Transmembrane helix</keyword>
<proteinExistence type="predicted"/>
<comment type="caution">
    <text evidence="2">The sequence shown here is derived from an EMBL/GenBank/DDBJ whole genome shotgun (WGS) entry which is preliminary data.</text>
</comment>
<dbReference type="RefSeq" id="WP_185082625.1">
    <property type="nucleotide sequence ID" value="NZ_JACHJB010000001.1"/>
</dbReference>
<evidence type="ECO:0000313" key="2">
    <source>
        <dbReference type="EMBL" id="MBB6344522.1"/>
    </source>
</evidence>
<dbReference type="AlphaFoldDB" id="A0A7X0EU93"/>
<evidence type="ECO:0000256" key="1">
    <source>
        <dbReference type="SAM" id="Phobius"/>
    </source>
</evidence>
<keyword evidence="3" id="KW-1185">Reference proteome</keyword>
<reference evidence="2 3" key="1">
    <citation type="submission" date="2020-08" db="EMBL/GenBank/DDBJ databases">
        <title>Sequencing the genomes of 1000 actinobacteria strains.</title>
        <authorList>
            <person name="Klenk H.-P."/>
        </authorList>
    </citation>
    <scope>NUCLEOTIDE SEQUENCE [LARGE SCALE GENOMIC DNA]</scope>
    <source>
        <strain evidence="2 3">DSM 45913</strain>
    </source>
</reference>
<accession>A0A7X0EU93</accession>
<feature type="transmembrane region" description="Helical" evidence="1">
    <location>
        <begin position="132"/>
        <end position="152"/>
    </location>
</feature>
<dbReference type="Proteomes" id="UP000583800">
    <property type="component" value="Unassembled WGS sequence"/>
</dbReference>
<evidence type="ECO:0000313" key="3">
    <source>
        <dbReference type="Proteomes" id="UP000583800"/>
    </source>
</evidence>
<keyword evidence="1" id="KW-0812">Transmembrane</keyword>
<name>A0A7X0EU93_9ACTN</name>
<keyword evidence="1" id="KW-0472">Membrane</keyword>
<sequence>MADSLMPGPARRRARRGYALAVAAAGALLAVSAILPWAGIEARSDLLGAGVTQDVRGADDSLGVFTLVAGLVALALGTAGLLARPWIATLAAVPGGLAAALLVVFVTDPGGAGDRIAFDLGGVLSVAPVIRYGWFAALAAALAVVLCAVLTLTRRS</sequence>
<gene>
    <name evidence="2" type="ORF">FHU36_001031</name>
</gene>
<protein>
    <submittedName>
        <fullName evidence="2">Uncharacterized protein</fullName>
    </submittedName>
</protein>